<dbReference type="RefSeq" id="WP_209895419.1">
    <property type="nucleotide sequence ID" value="NZ_JAGGMR010000001.1"/>
</dbReference>
<protein>
    <submittedName>
        <fullName evidence="3">Small-conductance mechanosensitive channel</fullName>
    </submittedName>
</protein>
<evidence type="ECO:0000256" key="2">
    <source>
        <dbReference type="SAM" id="Phobius"/>
    </source>
</evidence>
<gene>
    <name evidence="3" type="ORF">BJ987_005426</name>
</gene>
<sequence>MSGKTPWWAIVAGVFMFMLLASSLLQAVRDVFTYAVVILLLAAGARLVYVIRHERAVAERKLARERRQRRGPRRQGAMLLNGMDFPTPGEARCREWRTQN</sequence>
<organism evidence="3 4">
    <name type="scientific">Nocardia goodfellowii</name>
    <dbReference type="NCBI Taxonomy" id="882446"/>
    <lineage>
        <taxon>Bacteria</taxon>
        <taxon>Bacillati</taxon>
        <taxon>Actinomycetota</taxon>
        <taxon>Actinomycetes</taxon>
        <taxon>Mycobacteriales</taxon>
        <taxon>Nocardiaceae</taxon>
        <taxon>Nocardia</taxon>
    </lineage>
</organism>
<dbReference type="EMBL" id="JAGGMR010000001">
    <property type="protein sequence ID" value="MBP2192525.1"/>
    <property type="molecule type" value="Genomic_DNA"/>
</dbReference>
<name>A0ABS4QLF0_9NOCA</name>
<comment type="caution">
    <text evidence="3">The sequence shown here is derived from an EMBL/GenBank/DDBJ whole genome shotgun (WGS) entry which is preliminary data.</text>
</comment>
<proteinExistence type="predicted"/>
<keyword evidence="2" id="KW-1133">Transmembrane helix</keyword>
<feature type="transmembrane region" description="Helical" evidence="2">
    <location>
        <begin position="31"/>
        <end position="51"/>
    </location>
</feature>
<keyword evidence="2" id="KW-0472">Membrane</keyword>
<reference evidence="3 4" key="1">
    <citation type="submission" date="2021-03" db="EMBL/GenBank/DDBJ databases">
        <title>Sequencing the genomes of 1000 actinobacteria strains.</title>
        <authorList>
            <person name="Klenk H.-P."/>
        </authorList>
    </citation>
    <scope>NUCLEOTIDE SEQUENCE [LARGE SCALE GENOMIC DNA]</scope>
    <source>
        <strain evidence="3 4">DSM 45516</strain>
    </source>
</reference>
<feature type="region of interest" description="Disordered" evidence="1">
    <location>
        <begin position="63"/>
        <end position="89"/>
    </location>
</feature>
<evidence type="ECO:0000256" key="1">
    <source>
        <dbReference type="SAM" id="MobiDB-lite"/>
    </source>
</evidence>
<keyword evidence="2" id="KW-0812">Transmembrane</keyword>
<evidence type="ECO:0000313" key="3">
    <source>
        <dbReference type="EMBL" id="MBP2192525.1"/>
    </source>
</evidence>
<evidence type="ECO:0000313" key="4">
    <source>
        <dbReference type="Proteomes" id="UP001519325"/>
    </source>
</evidence>
<accession>A0ABS4QLF0</accession>
<feature type="compositionally biased region" description="Basic residues" evidence="1">
    <location>
        <begin position="63"/>
        <end position="73"/>
    </location>
</feature>
<dbReference type="Proteomes" id="UP001519325">
    <property type="component" value="Unassembled WGS sequence"/>
</dbReference>
<keyword evidence="4" id="KW-1185">Reference proteome</keyword>
<feature type="transmembrane region" description="Helical" evidence="2">
    <location>
        <begin position="7"/>
        <end position="25"/>
    </location>
</feature>